<dbReference type="Pfam" id="PF00400">
    <property type="entry name" value="WD40"/>
    <property type="match status" value="4"/>
</dbReference>
<proteinExistence type="predicted"/>
<name>A0A1B9GK88_9TREE</name>
<feature type="repeat" description="WD" evidence="4">
    <location>
        <begin position="344"/>
        <end position="378"/>
    </location>
</feature>
<evidence type="ECO:0000313" key="7">
    <source>
        <dbReference type="EMBL" id="OCF31365.1"/>
    </source>
</evidence>
<dbReference type="Gene3D" id="3.10.20.870">
    <property type="entry name" value="PFU (PLAA family ubiquitin binding), C-terminal domain"/>
    <property type="match status" value="1"/>
</dbReference>
<feature type="transmembrane region" description="Helical" evidence="5">
    <location>
        <begin position="95"/>
        <end position="114"/>
    </location>
</feature>
<evidence type="ECO:0000256" key="4">
    <source>
        <dbReference type="PROSITE-ProRule" id="PRU00221"/>
    </source>
</evidence>
<keyword evidence="3" id="KW-0677">Repeat</keyword>
<organism evidence="7 8">
    <name type="scientific">Kwoniella heveanensis BCC8398</name>
    <dbReference type="NCBI Taxonomy" id="1296120"/>
    <lineage>
        <taxon>Eukaryota</taxon>
        <taxon>Fungi</taxon>
        <taxon>Dikarya</taxon>
        <taxon>Basidiomycota</taxon>
        <taxon>Agaricomycotina</taxon>
        <taxon>Tremellomycetes</taxon>
        <taxon>Tremellales</taxon>
        <taxon>Cryptococcaceae</taxon>
        <taxon>Kwoniella</taxon>
    </lineage>
</organism>
<dbReference type="PROSITE" id="PS50294">
    <property type="entry name" value="WD_REPEATS_REGION"/>
    <property type="match status" value="2"/>
</dbReference>
<dbReference type="GO" id="GO:0043130">
    <property type="term" value="F:ubiquitin binding"/>
    <property type="evidence" value="ECO:0007669"/>
    <property type="project" value="TreeGrafter"/>
</dbReference>
<dbReference type="InterPro" id="IPR036322">
    <property type="entry name" value="WD40_repeat_dom_sf"/>
</dbReference>
<dbReference type="Pfam" id="PF09070">
    <property type="entry name" value="PFU"/>
    <property type="match status" value="1"/>
</dbReference>
<dbReference type="Pfam" id="PF13430">
    <property type="entry name" value="DUF4112"/>
    <property type="match status" value="1"/>
</dbReference>
<keyword evidence="5" id="KW-0472">Membrane</keyword>
<keyword evidence="2 4" id="KW-0853">WD repeat</keyword>
<reference evidence="7 8" key="1">
    <citation type="submission" date="2013-07" db="EMBL/GenBank/DDBJ databases">
        <title>The Genome Sequence of Cryptococcus heveanensis BCC8398.</title>
        <authorList>
            <consortium name="The Broad Institute Genome Sequencing Platform"/>
            <person name="Cuomo C."/>
            <person name="Litvintseva A."/>
            <person name="Chen Y."/>
            <person name="Heitman J."/>
            <person name="Sun S."/>
            <person name="Springer D."/>
            <person name="Dromer F."/>
            <person name="Young S.K."/>
            <person name="Zeng Q."/>
            <person name="Gargeya S."/>
            <person name="Fitzgerald M."/>
            <person name="Abouelleil A."/>
            <person name="Alvarado L."/>
            <person name="Berlin A.M."/>
            <person name="Chapman S.B."/>
            <person name="Dewar J."/>
            <person name="Goldberg J."/>
            <person name="Griggs A."/>
            <person name="Gujja S."/>
            <person name="Hansen M."/>
            <person name="Howarth C."/>
            <person name="Imamovic A."/>
            <person name="Larimer J."/>
            <person name="McCowan C."/>
            <person name="Murphy C."/>
            <person name="Pearson M."/>
            <person name="Priest M."/>
            <person name="Roberts A."/>
            <person name="Saif S."/>
            <person name="Shea T."/>
            <person name="Sykes S."/>
            <person name="Wortman J."/>
            <person name="Nusbaum C."/>
            <person name="Birren B."/>
        </authorList>
    </citation>
    <scope>NUCLEOTIDE SEQUENCE [LARGE SCALE GENOMIC DNA]</scope>
    <source>
        <strain evidence="7 8">BCC8398</strain>
    </source>
</reference>
<dbReference type="Gene3D" id="2.130.10.10">
    <property type="entry name" value="YVTN repeat-like/Quinoprotein amine dehydrogenase"/>
    <property type="match status" value="1"/>
</dbReference>
<feature type="repeat" description="WD" evidence="4">
    <location>
        <begin position="385"/>
        <end position="418"/>
    </location>
</feature>
<reference evidence="8" key="2">
    <citation type="submission" date="2013-12" db="EMBL/GenBank/DDBJ databases">
        <title>Evolution of pathogenesis and genome organization in the Tremellales.</title>
        <authorList>
            <person name="Cuomo C."/>
            <person name="Litvintseva A."/>
            <person name="Heitman J."/>
            <person name="Chen Y."/>
            <person name="Sun S."/>
            <person name="Springer D."/>
            <person name="Dromer F."/>
            <person name="Young S."/>
            <person name="Zeng Q."/>
            <person name="Chapman S."/>
            <person name="Gujja S."/>
            <person name="Saif S."/>
            <person name="Birren B."/>
        </authorList>
    </citation>
    <scope>NUCLEOTIDE SEQUENCE [LARGE SCALE GENOMIC DNA]</scope>
    <source>
        <strain evidence="8">BCC8398</strain>
    </source>
</reference>
<dbReference type="PROSITE" id="PS51394">
    <property type="entry name" value="PFU"/>
    <property type="match status" value="1"/>
</dbReference>
<feature type="transmembrane region" description="Helical" evidence="5">
    <location>
        <begin position="55"/>
        <end position="75"/>
    </location>
</feature>
<keyword evidence="5" id="KW-0812">Transmembrane</keyword>
<dbReference type="PANTHER" id="PTHR19849">
    <property type="entry name" value="PHOSPHOLIPASE A-2-ACTIVATING PROTEIN"/>
    <property type="match status" value="1"/>
</dbReference>
<evidence type="ECO:0000256" key="1">
    <source>
        <dbReference type="ARBA" id="ARBA00022490"/>
    </source>
</evidence>
<dbReference type="GO" id="GO:0010992">
    <property type="term" value="P:ubiquitin recycling"/>
    <property type="evidence" value="ECO:0007669"/>
    <property type="project" value="TreeGrafter"/>
</dbReference>
<evidence type="ECO:0000313" key="8">
    <source>
        <dbReference type="Proteomes" id="UP000092666"/>
    </source>
</evidence>
<evidence type="ECO:0000256" key="3">
    <source>
        <dbReference type="ARBA" id="ARBA00022737"/>
    </source>
</evidence>
<keyword evidence="8" id="KW-1185">Reference proteome</keyword>
<dbReference type="AlphaFoldDB" id="A0A1B9GK88"/>
<dbReference type="PROSITE" id="PS50082">
    <property type="entry name" value="WD_REPEATS_2"/>
    <property type="match status" value="4"/>
</dbReference>
<dbReference type="InterPro" id="IPR001680">
    <property type="entry name" value="WD40_rpt"/>
</dbReference>
<dbReference type="PANTHER" id="PTHR19849:SF0">
    <property type="entry name" value="PHOSPHOLIPASE A-2-ACTIVATING PROTEIN"/>
    <property type="match status" value="1"/>
</dbReference>
<feature type="domain" description="PFU" evidence="6">
    <location>
        <begin position="461"/>
        <end position="557"/>
    </location>
</feature>
<dbReference type="EMBL" id="KV700135">
    <property type="protein sequence ID" value="OCF31365.1"/>
    <property type="molecule type" value="Genomic_DNA"/>
</dbReference>
<accession>A0A1B9GK88</accession>
<dbReference type="InterPro" id="IPR038122">
    <property type="entry name" value="PFU_sf"/>
</dbReference>
<dbReference type="STRING" id="1296120.A0A1B9GK88"/>
<gene>
    <name evidence="7" type="ORF">I316_06970</name>
</gene>
<dbReference type="InterPro" id="IPR015155">
    <property type="entry name" value="PFU"/>
</dbReference>
<dbReference type="GO" id="GO:0005634">
    <property type="term" value="C:nucleus"/>
    <property type="evidence" value="ECO:0007669"/>
    <property type="project" value="TreeGrafter"/>
</dbReference>
<dbReference type="OrthoDB" id="10265988at2759"/>
<dbReference type="GO" id="GO:0005737">
    <property type="term" value="C:cytoplasm"/>
    <property type="evidence" value="ECO:0007669"/>
    <property type="project" value="TreeGrafter"/>
</dbReference>
<dbReference type="SUPFAM" id="SSF50978">
    <property type="entry name" value="WD40 repeat-like"/>
    <property type="match status" value="1"/>
</dbReference>
<dbReference type="GO" id="GO:0043161">
    <property type="term" value="P:proteasome-mediated ubiquitin-dependent protein catabolic process"/>
    <property type="evidence" value="ECO:0007669"/>
    <property type="project" value="TreeGrafter"/>
</dbReference>
<dbReference type="Proteomes" id="UP000092666">
    <property type="component" value="Unassembled WGS sequence"/>
</dbReference>
<keyword evidence="5" id="KW-1133">Transmembrane helix</keyword>
<evidence type="ECO:0000259" key="6">
    <source>
        <dbReference type="PROSITE" id="PS51394"/>
    </source>
</evidence>
<feature type="repeat" description="WD" evidence="4">
    <location>
        <begin position="258"/>
        <end position="290"/>
    </location>
</feature>
<protein>
    <recommendedName>
        <fullName evidence="6">PFU domain-containing protein</fullName>
    </recommendedName>
</protein>
<evidence type="ECO:0000256" key="5">
    <source>
        <dbReference type="SAM" id="Phobius"/>
    </source>
</evidence>
<keyword evidence="1" id="KW-0963">Cytoplasm</keyword>
<feature type="repeat" description="WD" evidence="4">
    <location>
        <begin position="444"/>
        <end position="466"/>
    </location>
</feature>
<dbReference type="InterPro" id="IPR025187">
    <property type="entry name" value="DUF4112"/>
</dbReference>
<evidence type="ECO:0000256" key="2">
    <source>
        <dbReference type="ARBA" id="ARBA00022574"/>
    </source>
</evidence>
<dbReference type="InterPro" id="IPR015943">
    <property type="entry name" value="WD40/YVTN_repeat-like_dom_sf"/>
</dbReference>
<sequence length="557" mass="61939">MSVDPKHLDYESGVKALKRLSDKDNSAMKRIKRYAWIMEGLMPTGSFKCGVGSGLFTIPLAGAIVAVFISALVYLRTFGEVSAPLWLCADMLRPLYFSGGASFVVPVGGGAVASRVSPSRRAARLIKHWLKLRVILANAQKNDDSGDWSCHTLRKIFPELDQSNPYEWRYGTSRDTSVGLWTKTDNLDQFELKALLEGHHAYVNSLAYIPAEKPDADGELTLKGNHTYESEIIASGGNSGLILLHSLRTFDPTSCGRLSGHGLNVCTLAYSRKLKKLISGSWDHTARVWSRKEGRWNSDLWLEGHEEAVWGVAIVDAGPREGCFLTADNMINLWDAEGNLLKRLKGSPAPVRSLAVMPDCETFVSACNDNLIRMWNFDGEVLRRLYAHTDYVYQVTLSNADMDLLLSCSEDHSARLWKDGQVIAKLLHPCQTVWSVSSMPNGDIVTGGSDGCVRIWSRDESRHATQEKQDMYTSAVEKAMKDYNDNLNTQSQPRNRDASTISIDIDLSDDDPPIPLVLRVGADPRQVAEDFGRQHRLSENYINQIEAFIIANLAACR</sequence>
<dbReference type="SMART" id="SM00320">
    <property type="entry name" value="WD40"/>
    <property type="match status" value="6"/>
</dbReference>